<keyword evidence="2" id="KW-1185">Reference proteome</keyword>
<dbReference type="InterPro" id="IPR049254">
    <property type="entry name" value="Phage_tail_terminator"/>
</dbReference>
<dbReference type="RefSeq" id="WP_319835801.1">
    <property type="nucleotide sequence ID" value="NZ_CP137624.1"/>
</dbReference>
<evidence type="ECO:0000313" key="1">
    <source>
        <dbReference type="EMBL" id="WPK10590.1"/>
    </source>
</evidence>
<organism evidence="1 2">
    <name type="scientific">Lysinibacillus louembei</name>
    <dbReference type="NCBI Taxonomy" id="1470088"/>
    <lineage>
        <taxon>Bacteria</taxon>
        <taxon>Bacillati</taxon>
        <taxon>Bacillota</taxon>
        <taxon>Bacilli</taxon>
        <taxon>Bacillales</taxon>
        <taxon>Bacillaceae</taxon>
        <taxon>Lysinibacillus</taxon>
    </lineage>
</organism>
<gene>
    <name evidence="1" type="ORF">R6U77_11920</name>
</gene>
<dbReference type="Proteomes" id="UP001322664">
    <property type="component" value="Chromosome"/>
</dbReference>
<reference evidence="1 2" key="1">
    <citation type="submission" date="2023-09" db="EMBL/GenBank/DDBJ databases">
        <authorList>
            <person name="Page C.A."/>
            <person name="Perez-Diaz I.M."/>
        </authorList>
    </citation>
    <scope>NUCLEOTIDE SEQUENCE [LARGE SCALE GENOMIC DNA]</scope>
    <source>
        <strain evidence="1 2">Ll15</strain>
    </source>
</reference>
<protein>
    <submittedName>
        <fullName evidence="1">Uncharacterized protein</fullName>
    </submittedName>
</protein>
<evidence type="ECO:0000313" key="2">
    <source>
        <dbReference type="Proteomes" id="UP001322664"/>
    </source>
</evidence>
<proteinExistence type="predicted"/>
<sequence>MEVSHIIEAISQRLQEQFGDGYKRYLNEMPQTVETPAFLIQLLKLEHTPQMSKRAKITLFFNVKYFPLQGQLEAANHALRIQHALKEITLQDATVLLAKGAYSELHEGIAHNFMYFDFLLQDEEENALMESLQIKERDDSR</sequence>
<name>A0ABZ0RR43_9BACI</name>
<dbReference type="Pfam" id="PF20765">
    <property type="entry name" value="Phage_tail_terminator_8"/>
    <property type="match status" value="1"/>
</dbReference>
<dbReference type="EMBL" id="CP137624">
    <property type="protein sequence ID" value="WPK10590.1"/>
    <property type="molecule type" value="Genomic_DNA"/>
</dbReference>
<accession>A0ABZ0RR43</accession>